<keyword evidence="4" id="KW-1133">Transmembrane helix</keyword>
<dbReference type="Proteomes" id="UP000009328">
    <property type="component" value="Unassembled WGS sequence"/>
</dbReference>
<evidence type="ECO:0000313" key="6">
    <source>
        <dbReference type="Proteomes" id="UP000009328"/>
    </source>
</evidence>
<evidence type="ECO:0000256" key="4">
    <source>
        <dbReference type="SAM" id="Phobius"/>
    </source>
</evidence>
<dbReference type="GO" id="GO:0006629">
    <property type="term" value="P:lipid metabolic process"/>
    <property type="evidence" value="ECO:0007669"/>
    <property type="project" value="InterPro"/>
</dbReference>
<evidence type="ECO:0000256" key="3">
    <source>
        <dbReference type="ARBA" id="ARBA00022729"/>
    </source>
</evidence>
<keyword evidence="3" id="KW-0732">Signal</keyword>
<dbReference type="PANTHER" id="PTHR31571:SF1">
    <property type="entry name" value="ALTERED INHERITANCE OF MITOCHONDRIA PROTEIN 6"/>
    <property type="match status" value="1"/>
</dbReference>
<dbReference type="GO" id="GO:0008081">
    <property type="term" value="F:phosphoric diester hydrolase activity"/>
    <property type="evidence" value="ECO:0007669"/>
    <property type="project" value="InterPro"/>
</dbReference>
<evidence type="ECO:0000256" key="2">
    <source>
        <dbReference type="ARBA" id="ARBA00014286"/>
    </source>
</evidence>
<name>K0KNR1_WICCF</name>
<evidence type="ECO:0000313" key="5">
    <source>
        <dbReference type="EMBL" id="CCH43792.1"/>
    </source>
</evidence>
<dbReference type="STRING" id="1206466.K0KNR1"/>
<dbReference type="PANTHER" id="PTHR31571">
    <property type="entry name" value="ALTERED INHERITANCE OF MITOCHONDRIA PROTEIN 6"/>
    <property type="match status" value="1"/>
</dbReference>
<keyword evidence="4" id="KW-0812">Transmembrane</keyword>
<evidence type="ECO:0000256" key="1">
    <source>
        <dbReference type="ARBA" id="ARBA00008858"/>
    </source>
</evidence>
<feature type="transmembrane region" description="Helical" evidence="4">
    <location>
        <begin position="83"/>
        <end position="104"/>
    </location>
</feature>
<gene>
    <name evidence="5" type="ORF">BN7_3346</name>
</gene>
<dbReference type="InParanoid" id="K0KNR1"/>
<reference evidence="5 6" key="1">
    <citation type="journal article" date="2012" name="Eukaryot. Cell">
        <title>Draft genome sequence of Wickerhamomyces ciferrii NRRL Y-1031 F-60-10.</title>
        <authorList>
            <person name="Schneider J."/>
            <person name="Andrea H."/>
            <person name="Blom J."/>
            <person name="Jaenicke S."/>
            <person name="Ruckert C."/>
            <person name="Schorsch C."/>
            <person name="Szczepanowski R."/>
            <person name="Farwick M."/>
            <person name="Goesmann A."/>
            <person name="Puhler A."/>
            <person name="Schaffer S."/>
            <person name="Tauch A."/>
            <person name="Kohler T."/>
            <person name="Brinkrolf K."/>
        </authorList>
    </citation>
    <scope>NUCLEOTIDE SEQUENCE [LARGE SCALE GENOMIC DNA]</scope>
    <source>
        <strain evidence="6">ATCC 14091 / BCRC 22168 / CBS 111 / JCM 3599 / NBRC 0793 / NRRL Y-1031 F-60-10</strain>
    </source>
</reference>
<protein>
    <recommendedName>
        <fullName evidence="2">Altered inheritance of mitochondria protein 6</fullName>
    </recommendedName>
</protein>
<dbReference type="InterPro" id="IPR017946">
    <property type="entry name" value="PLC-like_Pdiesterase_TIM-brl"/>
</dbReference>
<dbReference type="FunCoup" id="K0KNR1">
    <property type="interactions" value="12"/>
</dbReference>
<keyword evidence="4" id="KW-0472">Membrane</keyword>
<dbReference type="InterPro" id="IPR051236">
    <property type="entry name" value="HAT_RTT109-like"/>
</dbReference>
<comment type="caution">
    <text evidence="5">The sequence shown here is derived from an EMBL/GenBank/DDBJ whole genome shotgun (WGS) entry which is preliminary data.</text>
</comment>
<sequence>MWNSNIYQDQDLKQNDINIELHELNGFESSDEESNIGLIKSEVIHSSSSSSFSFPCQRLQRLKNLVTFNSKSSSSSSKSKSNYIYLIMGLNLIILFIISIIISIKSTSPIIKPIIFWKDYLHSNNQLQNLKANNLNNLINYKTHLNSNETSSETYPIHSHNDYWRSIPLFNALELGINSVEADVWYLPTINSNELYVGHKKLLLSQYKTLDSLYLSNLETLLDELNQQHITNGLFNGVLKNSSKTLNLIIDIKTNANETFNQVLSQLKPFIDKNYLTFYDSTTKEWEIGPLTIHISGNIPYELIKSQEKRYTFIDSKLDSPEFQKQYNNELSIFTSSSLKNLIRSKPNNDGLTQEQLDILEDKFHTAQTMGIKTRIWDIPNHQNNQRDEITMDLLKIGVDMINCDDLKNCIKLLKEFKEI</sequence>
<accession>K0KNR1</accession>
<proteinExistence type="inferred from homology"/>
<dbReference type="eggNOG" id="ENOG502QVA8">
    <property type="taxonomic scope" value="Eukaryota"/>
</dbReference>
<dbReference type="HOGENOM" id="CLU_031561_1_0_1"/>
<dbReference type="EMBL" id="CAIF01000090">
    <property type="protein sequence ID" value="CCH43792.1"/>
    <property type="molecule type" value="Genomic_DNA"/>
</dbReference>
<dbReference type="AlphaFoldDB" id="K0KNR1"/>
<dbReference type="SUPFAM" id="SSF51695">
    <property type="entry name" value="PLC-like phosphodiesterases"/>
    <property type="match status" value="1"/>
</dbReference>
<organism evidence="5 6">
    <name type="scientific">Wickerhamomyces ciferrii (strain ATCC 14091 / BCRC 22168 / CBS 111 / JCM 3599 / NBRC 0793 / NRRL Y-1031 F-60-10)</name>
    <name type="common">Yeast</name>
    <name type="synonym">Pichia ciferrii</name>
    <dbReference type="NCBI Taxonomy" id="1206466"/>
    <lineage>
        <taxon>Eukaryota</taxon>
        <taxon>Fungi</taxon>
        <taxon>Dikarya</taxon>
        <taxon>Ascomycota</taxon>
        <taxon>Saccharomycotina</taxon>
        <taxon>Saccharomycetes</taxon>
        <taxon>Phaffomycetales</taxon>
        <taxon>Wickerhamomycetaceae</taxon>
        <taxon>Wickerhamomyces</taxon>
    </lineage>
</organism>
<keyword evidence="6" id="KW-1185">Reference proteome</keyword>
<comment type="similarity">
    <text evidence="1">Belongs to the AIM6 family.</text>
</comment>